<dbReference type="Pfam" id="PF01022">
    <property type="entry name" value="HTH_5"/>
    <property type="match status" value="1"/>
</dbReference>
<sequence length="183" mass="21020">MAKTVDLTERKQFRVLLNPVRQEIVHLLRRVGRPMTVKRIAERMHLSPMATQGHLKKLEDMGIVIAQEHPTRSGGKVICYQMSDLEVRFCLGRKDAFQGEREALAASLVDGAFRGLLDSVHQCSEAELEDYRKLQFGALHLPPQERRELAALVEDYLSRHSTPGTEEDEHWEYVLLAYRSPEE</sequence>
<comment type="caution">
    <text evidence="2">The sequence shown here is derived from an EMBL/GenBank/DDBJ whole genome shotgun (WGS) entry which is preliminary data.</text>
</comment>
<dbReference type="Gene3D" id="1.10.10.10">
    <property type="entry name" value="Winged helix-like DNA-binding domain superfamily/Winged helix DNA-binding domain"/>
    <property type="match status" value="1"/>
</dbReference>
<accession>A0ABV1ENY2</accession>
<dbReference type="InterPro" id="IPR036388">
    <property type="entry name" value="WH-like_DNA-bd_sf"/>
</dbReference>
<name>A0ABV1ENY2_9FIRM</name>
<dbReference type="InterPro" id="IPR001845">
    <property type="entry name" value="HTH_ArsR_DNA-bd_dom"/>
</dbReference>
<reference evidence="2 3" key="1">
    <citation type="submission" date="2024-03" db="EMBL/GenBank/DDBJ databases">
        <title>Human intestinal bacterial collection.</title>
        <authorList>
            <person name="Pauvert C."/>
            <person name="Hitch T.C.A."/>
            <person name="Clavel T."/>
        </authorList>
    </citation>
    <scope>NUCLEOTIDE SEQUENCE [LARGE SCALE GENOMIC DNA]</scope>
    <source>
        <strain evidence="2 3">CLA-AP-H34</strain>
    </source>
</reference>
<proteinExistence type="predicted"/>
<feature type="domain" description="HTH arsR-type" evidence="1">
    <location>
        <begin position="11"/>
        <end position="90"/>
    </location>
</feature>
<dbReference type="SMART" id="SM00418">
    <property type="entry name" value="HTH_ARSR"/>
    <property type="match status" value="1"/>
</dbReference>
<keyword evidence="3" id="KW-1185">Reference proteome</keyword>
<dbReference type="SUPFAM" id="SSF46785">
    <property type="entry name" value="Winged helix' DNA-binding domain"/>
    <property type="match status" value="1"/>
</dbReference>
<dbReference type="InterPro" id="IPR011991">
    <property type="entry name" value="ArsR-like_HTH"/>
</dbReference>
<evidence type="ECO:0000313" key="3">
    <source>
        <dbReference type="Proteomes" id="UP001440599"/>
    </source>
</evidence>
<dbReference type="RefSeq" id="WP_349138663.1">
    <property type="nucleotide sequence ID" value="NZ_JBBMFT010000001.1"/>
</dbReference>
<evidence type="ECO:0000313" key="2">
    <source>
        <dbReference type="EMBL" id="MEQ2454988.1"/>
    </source>
</evidence>
<dbReference type="EMBL" id="JBBMFT010000001">
    <property type="protein sequence ID" value="MEQ2454988.1"/>
    <property type="molecule type" value="Genomic_DNA"/>
</dbReference>
<dbReference type="CDD" id="cd00090">
    <property type="entry name" value="HTH_ARSR"/>
    <property type="match status" value="1"/>
</dbReference>
<dbReference type="InterPro" id="IPR036390">
    <property type="entry name" value="WH_DNA-bd_sf"/>
</dbReference>
<dbReference type="Proteomes" id="UP001440599">
    <property type="component" value="Unassembled WGS sequence"/>
</dbReference>
<protein>
    <submittedName>
        <fullName evidence="2">ArsR family transcriptional regulator</fullName>
    </submittedName>
</protein>
<gene>
    <name evidence="2" type="ORF">WMO45_00480</name>
</gene>
<evidence type="ECO:0000259" key="1">
    <source>
        <dbReference type="SMART" id="SM00418"/>
    </source>
</evidence>
<organism evidence="2 3">
    <name type="scientific">Flavonifractor hominis</name>
    <dbReference type="NCBI Taxonomy" id="3133178"/>
    <lineage>
        <taxon>Bacteria</taxon>
        <taxon>Bacillati</taxon>
        <taxon>Bacillota</taxon>
        <taxon>Clostridia</taxon>
        <taxon>Eubacteriales</taxon>
        <taxon>Oscillospiraceae</taxon>
        <taxon>Flavonifractor</taxon>
    </lineage>
</organism>